<evidence type="ECO:0000313" key="1">
    <source>
        <dbReference type="EMBL" id="KMZ96445.1"/>
    </source>
</evidence>
<accession>A0A0J9TL46</accession>
<gene>
    <name evidence="1" type="ORF">PVNG_05430</name>
</gene>
<organism evidence="1 2">
    <name type="scientific">Plasmodium vivax North Korean</name>
    <dbReference type="NCBI Taxonomy" id="1035514"/>
    <lineage>
        <taxon>Eukaryota</taxon>
        <taxon>Sar</taxon>
        <taxon>Alveolata</taxon>
        <taxon>Apicomplexa</taxon>
        <taxon>Aconoidasida</taxon>
        <taxon>Haemosporida</taxon>
        <taxon>Plasmodiidae</taxon>
        <taxon>Plasmodium</taxon>
        <taxon>Plasmodium (Plasmodium)</taxon>
    </lineage>
</organism>
<sequence>METKQSELKHCSIINFNNYKNEFMPMKYVSEFMHIYEDIKVKISGNYNLDDQLYCKYIKKFFQYYNEIKEVETKNIF</sequence>
<dbReference type="AlphaFoldDB" id="A0A0J9TL46"/>
<proteinExistence type="predicted"/>
<evidence type="ECO:0000313" key="2">
    <source>
        <dbReference type="Proteomes" id="UP000053239"/>
    </source>
</evidence>
<dbReference type="EMBL" id="KQ235604">
    <property type="protein sequence ID" value="KMZ96445.1"/>
    <property type="molecule type" value="Genomic_DNA"/>
</dbReference>
<protein>
    <submittedName>
        <fullName evidence="1">Uncharacterized protein</fullName>
    </submittedName>
</protein>
<reference evidence="1 2" key="1">
    <citation type="submission" date="2011-09" db="EMBL/GenBank/DDBJ databases">
        <title>The Genome Sequence of Plasmodium vivax North Korean.</title>
        <authorList>
            <consortium name="The Broad Institute Genome Sequencing Platform"/>
            <consortium name="The Broad Institute Genome Sequencing Center for Infectious Disease"/>
            <person name="Neafsey D."/>
            <person name="Carlton J."/>
            <person name="Barnwell J."/>
            <person name="Collins W."/>
            <person name="Escalante A."/>
            <person name="Mullikin J."/>
            <person name="Saul A."/>
            <person name="Guigo R."/>
            <person name="Camara F."/>
            <person name="Young S.K."/>
            <person name="Zeng Q."/>
            <person name="Gargeya S."/>
            <person name="Fitzgerald M."/>
            <person name="Haas B."/>
            <person name="Abouelleil A."/>
            <person name="Alvarado L."/>
            <person name="Arachchi H.M."/>
            <person name="Berlin A."/>
            <person name="Brown A."/>
            <person name="Chapman S.B."/>
            <person name="Chen Z."/>
            <person name="Dunbar C."/>
            <person name="Freedman E."/>
            <person name="Gearin G."/>
            <person name="Gellesch M."/>
            <person name="Goldberg J."/>
            <person name="Griggs A."/>
            <person name="Gujja S."/>
            <person name="Heiman D."/>
            <person name="Howarth C."/>
            <person name="Larson L."/>
            <person name="Lui A."/>
            <person name="MacDonald P.J.P."/>
            <person name="Montmayeur A."/>
            <person name="Murphy C."/>
            <person name="Neiman D."/>
            <person name="Pearson M."/>
            <person name="Priest M."/>
            <person name="Roberts A."/>
            <person name="Saif S."/>
            <person name="Shea T."/>
            <person name="Shenoy N."/>
            <person name="Sisk P."/>
            <person name="Stolte C."/>
            <person name="Sykes S."/>
            <person name="Wortman J."/>
            <person name="Nusbaum C."/>
            <person name="Birren B."/>
        </authorList>
    </citation>
    <scope>NUCLEOTIDE SEQUENCE [LARGE SCALE GENOMIC DNA]</scope>
    <source>
        <strain evidence="1 2">North Korean</strain>
    </source>
</reference>
<name>A0A0J9TL46_PLAVI</name>
<dbReference type="Proteomes" id="UP000053239">
    <property type="component" value="Unassembled WGS sequence"/>
</dbReference>